<dbReference type="GO" id="GO:0006400">
    <property type="term" value="P:tRNA modification"/>
    <property type="evidence" value="ECO:0007669"/>
    <property type="project" value="UniProtKB-UniRule"/>
</dbReference>
<feature type="binding site" evidence="6">
    <location>
        <begin position="55"/>
        <end position="60"/>
    </location>
    <ligand>
        <name>ATP</name>
        <dbReference type="ChEBI" id="CHEBI:30616"/>
    </ligand>
</feature>
<evidence type="ECO:0000313" key="9">
    <source>
        <dbReference type="Proteomes" id="UP001060336"/>
    </source>
</evidence>
<dbReference type="PANTHER" id="PTHR43033">
    <property type="entry name" value="TRNA(ILE)-LYSIDINE SYNTHASE-RELATED"/>
    <property type="match status" value="1"/>
</dbReference>
<comment type="domain">
    <text evidence="6">The N-terminal region contains the highly conserved SGGXDS motif, predicted to be a P-loop motif involved in ATP binding.</text>
</comment>
<sequence>MRNASASAANPAPGEREAVLSAFGPISDTEFSDLLAEADPDLAGMPPSLFLAGVSGGADSTALSFLLSRWCRARGHAFRAIIVDHGLRSEAAEEAGRVAARLGVVGICAEILRWTGPKPGSGIQAAARAARFGLMIERAVELGASALFLAHHLQDQAETMVMRLGRESGADGLAGIRPRQMRAGVRVMRPLLPVSPERLRLTCLAGGLSWVEDPSNRDRRFERIRIREEQDGLEAVGLGAGRLSRMAQIFSRLRDWSDDRLAGFLTDHAVLDRRGFARLNAEAVAGLPRPLRLKLASGLLQSIGGGAYPPRRESLERLDVWVTEGRRRRVTLGGCLIWRSGAGEIWIAREVPRKPRPEVLRARGGLRWDGRFDVTWQGDRPAWVHMLTRDGERRLRRLITPAGLEIGLPQSVRCSLPVVTDLDGRLFAPHFCETWTGAPRSNDGSLQVEFRPAVPWVAQAYRSGRDDRVGVRD</sequence>
<dbReference type="RefSeq" id="WP_257767281.1">
    <property type="nucleotide sequence ID" value="NZ_CP102480.1"/>
</dbReference>
<keyword evidence="1 6" id="KW-0436">Ligase</keyword>
<evidence type="ECO:0000256" key="6">
    <source>
        <dbReference type="HAMAP-Rule" id="MF_01161"/>
    </source>
</evidence>
<feature type="domain" description="tRNA(Ile)-lysidine/2-thiocytidine synthase N-terminal" evidence="7">
    <location>
        <begin position="50"/>
        <end position="228"/>
    </location>
</feature>
<evidence type="ECO:0000256" key="2">
    <source>
        <dbReference type="ARBA" id="ARBA00022694"/>
    </source>
</evidence>
<dbReference type="KEGG" id="naci:NUH88_15355"/>
<dbReference type="Proteomes" id="UP001060336">
    <property type="component" value="Chromosome"/>
</dbReference>
<dbReference type="GO" id="GO:0005737">
    <property type="term" value="C:cytoplasm"/>
    <property type="evidence" value="ECO:0007669"/>
    <property type="project" value="UniProtKB-SubCell"/>
</dbReference>
<dbReference type="AlphaFoldDB" id="A0A9J7AMA9"/>
<dbReference type="InterPro" id="IPR012094">
    <property type="entry name" value="tRNA_Ile_lys_synt"/>
</dbReference>
<organism evidence="8 9">
    <name type="scientific">Nisaea acidiphila</name>
    <dbReference type="NCBI Taxonomy" id="1862145"/>
    <lineage>
        <taxon>Bacteria</taxon>
        <taxon>Pseudomonadati</taxon>
        <taxon>Pseudomonadota</taxon>
        <taxon>Alphaproteobacteria</taxon>
        <taxon>Rhodospirillales</taxon>
        <taxon>Thalassobaculaceae</taxon>
        <taxon>Nisaea</taxon>
    </lineage>
</organism>
<dbReference type="PANTHER" id="PTHR43033:SF5">
    <property type="entry name" value="TRNA(ILE)-LYSIDINE SYNTHETASE"/>
    <property type="match status" value="1"/>
</dbReference>
<reference evidence="8" key="1">
    <citation type="submission" date="2022-08" db="EMBL/GenBank/DDBJ databases">
        <title>Nisaea acidiphila sp. nov., isolated from a marine algal debris and emended description of the genus Nisaea Urios et al. 2008.</title>
        <authorList>
            <person name="Kwon K."/>
        </authorList>
    </citation>
    <scope>NUCLEOTIDE SEQUENCE</scope>
    <source>
        <strain evidence="8">MEBiC11861</strain>
    </source>
</reference>
<dbReference type="InterPro" id="IPR012795">
    <property type="entry name" value="tRNA_Ile_lys_synt_N"/>
</dbReference>
<comment type="similarity">
    <text evidence="6">Belongs to the tRNA(Ile)-lysidine synthase family.</text>
</comment>
<evidence type="ECO:0000313" key="8">
    <source>
        <dbReference type="EMBL" id="UUX48779.1"/>
    </source>
</evidence>
<dbReference type="HAMAP" id="MF_01161">
    <property type="entry name" value="tRNA_Ile_lys_synt"/>
    <property type="match status" value="1"/>
</dbReference>
<evidence type="ECO:0000256" key="3">
    <source>
        <dbReference type="ARBA" id="ARBA00022741"/>
    </source>
</evidence>
<keyword evidence="2 6" id="KW-0819">tRNA processing</keyword>
<dbReference type="InterPro" id="IPR014729">
    <property type="entry name" value="Rossmann-like_a/b/a_fold"/>
</dbReference>
<dbReference type="GO" id="GO:0005524">
    <property type="term" value="F:ATP binding"/>
    <property type="evidence" value="ECO:0007669"/>
    <property type="project" value="UniProtKB-UniRule"/>
</dbReference>
<comment type="subcellular location">
    <subcellularLocation>
        <location evidence="6">Cytoplasm</location>
    </subcellularLocation>
</comment>
<evidence type="ECO:0000256" key="4">
    <source>
        <dbReference type="ARBA" id="ARBA00022840"/>
    </source>
</evidence>
<dbReference type="GO" id="GO:0032267">
    <property type="term" value="F:tRNA(Ile)-lysidine synthase activity"/>
    <property type="evidence" value="ECO:0007669"/>
    <property type="project" value="UniProtKB-EC"/>
</dbReference>
<keyword evidence="9" id="KW-1185">Reference proteome</keyword>
<keyword evidence="6" id="KW-0963">Cytoplasm</keyword>
<evidence type="ECO:0000256" key="5">
    <source>
        <dbReference type="ARBA" id="ARBA00048539"/>
    </source>
</evidence>
<keyword evidence="3 6" id="KW-0547">Nucleotide-binding</keyword>
<name>A0A9J7AMA9_9PROT</name>
<dbReference type="Gene3D" id="3.40.50.620">
    <property type="entry name" value="HUPs"/>
    <property type="match status" value="1"/>
</dbReference>
<comment type="catalytic activity">
    <reaction evidence="5 6">
        <text>cytidine(34) in tRNA(Ile2) + L-lysine + ATP = lysidine(34) in tRNA(Ile2) + AMP + diphosphate + H(+)</text>
        <dbReference type="Rhea" id="RHEA:43744"/>
        <dbReference type="Rhea" id="RHEA-COMP:10625"/>
        <dbReference type="Rhea" id="RHEA-COMP:10670"/>
        <dbReference type="ChEBI" id="CHEBI:15378"/>
        <dbReference type="ChEBI" id="CHEBI:30616"/>
        <dbReference type="ChEBI" id="CHEBI:32551"/>
        <dbReference type="ChEBI" id="CHEBI:33019"/>
        <dbReference type="ChEBI" id="CHEBI:82748"/>
        <dbReference type="ChEBI" id="CHEBI:83665"/>
        <dbReference type="ChEBI" id="CHEBI:456215"/>
        <dbReference type="EC" id="6.3.4.19"/>
    </reaction>
</comment>
<evidence type="ECO:0000256" key="1">
    <source>
        <dbReference type="ARBA" id="ARBA00022598"/>
    </source>
</evidence>
<evidence type="ECO:0000259" key="7">
    <source>
        <dbReference type="Pfam" id="PF01171"/>
    </source>
</evidence>
<dbReference type="EC" id="6.3.4.19" evidence="6"/>
<dbReference type="NCBIfam" id="TIGR02432">
    <property type="entry name" value="lysidine_TilS_N"/>
    <property type="match status" value="1"/>
</dbReference>
<dbReference type="CDD" id="cd01992">
    <property type="entry name" value="TilS_N"/>
    <property type="match status" value="1"/>
</dbReference>
<dbReference type="EMBL" id="CP102480">
    <property type="protein sequence ID" value="UUX48779.1"/>
    <property type="molecule type" value="Genomic_DNA"/>
</dbReference>
<protein>
    <recommendedName>
        <fullName evidence="6">tRNA(Ile)-lysidine synthase</fullName>
        <ecNumber evidence="6">6.3.4.19</ecNumber>
    </recommendedName>
    <alternativeName>
        <fullName evidence="6">tRNA(Ile)-2-lysyl-cytidine synthase</fullName>
    </alternativeName>
    <alternativeName>
        <fullName evidence="6">tRNA(Ile)-lysidine synthetase</fullName>
    </alternativeName>
</protein>
<proteinExistence type="inferred from homology"/>
<keyword evidence="4 6" id="KW-0067">ATP-binding</keyword>
<gene>
    <name evidence="6 8" type="primary">tilS</name>
    <name evidence="8" type="ORF">NUH88_15355</name>
</gene>
<dbReference type="Pfam" id="PF01171">
    <property type="entry name" value="ATP_bind_3"/>
    <property type="match status" value="1"/>
</dbReference>
<dbReference type="InterPro" id="IPR011063">
    <property type="entry name" value="TilS/TtcA_N"/>
</dbReference>
<dbReference type="SUPFAM" id="SSF52402">
    <property type="entry name" value="Adenine nucleotide alpha hydrolases-like"/>
    <property type="match status" value="1"/>
</dbReference>
<comment type="function">
    <text evidence="6">Ligates lysine onto the cytidine present at position 34 of the AUA codon-specific tRNA(Ile) that contains the anticodon CAU, in an ATP-dependent manner. Cytidine is converted to lysidine, thus changing the amino acid specificity of the tRNA from methionine to isoleucine.</text>
</comment>
<accession>A0A9J7AMA9</accession>